<feature type="region of interest" description="Disordered" evidence="6">
    <location>
        <begin position="1"/>
        <end position="44"/>
    </location>
</feature>
<evidence type="ECO:0000256" key="3">
    <source>
        <dbReference type="ARBA" id="ARBA00022771"/>
    </source>
</evidence>
<dbReference type="Proteomes" id="UP000012065">
    <property type="component" value="Unassembled WGS sequence"/>
</dbReference>
<dbReference type="PANTHER" id="PTHR12547">
    <property type="entry name" value="CCCH ZINC FINGER/TIS11-RELATED"/>
    <property type="match status" value="1"/>
</dbReference>
<feature type="domain" description="C3H1-type" evidence="7">
    <location>
        <begin position="175"/>
        <end position="202"/>
    </location>
</feature>
<feature type="domain" description="C3H1-type" evidence="7">
    <location>
        <begin position="46"/>
        <end position="76"/>
    </location>
</feature>
<feature type="zinc finger region" description="C3H1-type" evidence="5">
    <location>
        <begin position="147"/>
        <end position="174"/>
    </location>
</feature>
<reference evidence="8 9" key="1">
    <citation type="journal article" date="2013" name="J. Biotechnol.">
        <title>Establishment and interpretation of the genome sequence of the phytopathogenic fungus Rhizoctonia solani AG1-IB isolate 7/3/14.</title>
        <authorList>
            <person name="Wibberg D.W."/>
            <person name="Jelonek L.J."/>
            <person name="Rupp O.R."/>
            <person name="Hennig M.H."/>
            <person name="Eikmeyer F.E."/>
            <person name="Goesmann A.G."/>
            <person name="Hartmann A.H."/>
            <person name="Borriss R.B."/>
            <person name="Grosch R.G."/>
            <person name="Puehler A.P."/>
            <person name="Schlueter A.S."/>
        </authorList>
    </citation>
    <scope>NUCLEOTIDE SEQUENCE [LARGE SCALE GENOMIC DNA]</scope>
    <source>
        <strain evidence="9">AG1-IB / isolate 7/3/14</strain>
    </source>
</reference>
<dbReference type="InterPro" id="IPR000571">
    <property type="entry name" value="Znf_CCCH"/>
</dbReference>
<dbReference type="Pfam" id="PF18044">
    <property type="entry name" value="zf-CCCH_4"/>
    <property type="match status" value="1"/>
</dbReference>
<feature type="zinc finger region" description="C3H1-type" evidence="5">
    <location>
        <begin position="46"/>
        <end position="76"/>
    </location>
</feature>
<feature type="compositionally biased region" description="Basic and acidic residues" evidence="6">
    <location>
        <begin position="11"/>
        <end position="28"/>
    </location>
</feature>
<accession>M5BTB7</accession>
<evidence type="ECO:0000313" key="9">
    <source>
        <dbReference type="Proteomes" id="UP000012065"/>
    </source>
</evidence>
<dbReference type="Gene3D" id="4.10.1000.10">
    <property type="entry name" value="Zinc finger, CCCH-type"/>
    <property type="match status" value="2"/>
</dbReference>
<dbReference type="Pfam" id="PF00642">
    <property type="entry name" value="zf-CCCH"/>
    <property type="match status" value="2"/>
</dbReference>
<dbReference type="GO" id="GO:0008270">
    <property type="term" value="F:zinc ion binding"/>
    <property type="evidence" value="ECO:0007669"/>
    <property type="project" value="UniProtKB-KW"/>
</dbReference>
<evidence type="ECO:0000256" key="5">
    <source>
        <dbReference type="PROSITE-ProRule" id="PRU00723"/>
    </source>
</evidence>
<feature type="compositionally biased region" description="Basic and acidic residues" evidence="6">
    <location>
        <begin position="35"/>
        <end position="44"/>
    </location>
</feature>
<evidence type="ECO:0000259" key="7">
    <source>
        <dbReference type="PROSITE" id="PS50103"/>
    </source>
</evidence>
<evidence type="ECO:0000256" key="6">
    <source>
        <dbReference type="SAM" id="MobiDB-lite"/>
    </source>
</evidence>
<feature type="zinc finger region" description="C3H1-type" evidence="5">
    <location>
        <begin position="175"/>
        <end position="202"/>
    </location>
</feature>
<dbReference type="PROSITE" id="PS50103">
    <property type="entry name" value="ZF_C3H1"/>
    <property type="match status" value="4"/>
</dbReference>
<feature type="domain" description="C3H1-type" evidence="7">
    <location>
        <begin position="147"/>
        <end position="174"/>
    </location>
</feature>
<evidence type="ECO:0000256" key="2">
    <source>
        <dbReference type="ARBA" id="ARBA00022737"/>
    </source>
</evidence>
<dbReference type="PANTHER" id="PTHR12547:SF18">
    <property type="entry name" value="PROTEIN TIS11"/>
    <property type="match status" value="1"/>
</dbReference>
<protein>
    <recommendedName>
        <fullName evidence="7">C3H1-type domain-containing protein</fullName>
    </recommendedName>
</protein>
<dbReference type="SMART" id="SM00356">
    <property type="entry name" value="ZnF_C3H1"/>
    <property type="match status" value="4"/>
</dbReference>
<feature type="domain" description="C3H1-type" evidence="7">
    <location>
        <begin position="99"/>
        <end position="126"/>
    </location>
</feature>
<keyword evidence="2" id="KW-0677">Repeat</keyword>
<dbReference type="SUPFAM" id="SSF90229">
    <property type="entry name" value="CCCH zinc finger"/>
    <property type="match status" value="4"/>
</dbReference>
<sequence length="343" mass="37476">MSYEDFADGFTTDHEHDHEHEHESRGGGDQDTEPELEKNDGERPRGYKTLPCKFFNPLLGRECPAGDECNFIHDQLLSNNGGMLSPDSGGAGKESMHPLFRTRECKYWAAGRCNQGDECPFKHTYGDDVEHGLDPQSQGQDSRENPYWRTRPCKWFQQGQCLRGDNCNYLHTLENPTPVVCKFYPTPGCRNGSECPFVHTDDKAAFEGSESSGGPSGNYEVLNGENGYGEHGSYGAVGENGKNGFGHGIFGEGVFGDGANGLFVPGPGLYENAMFRGYTYQPNHETDKILEDEDSEDDVIFEPMQSAAGVEARSPGGLSMLLSGLALNGHAQAQAQAQANKAN</sequence>
<name>M5BTB7_THACB</name>
<evidence type="ECO:0000256" key="4">
    <source>
        <dbReference type="ARBA" id="ARBA00022833"/>
    </source>
</evidence>
<keyword evidence="4 5" id="KW-0862">Zinc</keyword>
<keyword evidence="3 5" id="KW-0863">Zinc-finger</keyword>
<dbReference type="InterPro" id="IPR041367">
    <property type="entry name" value="Znf-CCCH_4"/>
</dbReference>
<dbReference type="HOGENOM" id="CLU_809366_0_0_1"/>
<feature type="zinc finger region" description="C3H1-type" evidence="5">
    <location>
        <begin position="99"/>
        <end position="126"/>
    </location>
</feature>
<gene>
    <name evidence="8" type="ORF">BN14_03744</name>
</gene>
<dbReference type="InterPro" id="IPR045877">
    <property type="entry name" value="ZFP36-like"/>
</dbReference>
<dbReference type="EMBL" id="CAOJ01005335">
    <property type="protein sequence ID" value="CCO29725.1"/>
    <property type="molecule type" value="Genomic_DNA"/>
</dbReference>
<dbReference type="GO" id="GO:0003729">
    <property type="term" value="F:mRNA binding"/>
    <property type="evidence" value="ECO:0007669"/>
    <property type="project" value="InterPro"/>
</dbReference>
<proteinExistence type="predicted"/>
<keyword evidence="1 5" id="KW-0479">Metal-binding</keyword>
<evidence type="ECO:0000313" key="8">
    <source>
        <dbReference type="EMBL" id="CCO29725.1"/>
    </source>
</evidence>
<dbReference type="Gene3D" id="1.20.120.1350">
    <property type="entry name" value="Pneumovirus matrix protein 2 (M2), zinc-binding domain"/>
    <property type="match status" value="1"/>
</dbReference>
<evidence type="ECO:0000256" key="1">
    <source>
        <dbReference type="ARBA" id="ARBA00022723"/>
    </source>
</evidence>
<dbReference type="InterPro" id="IPR036855">
    <property type="entry name" value="Znf_CCCH_sf"/>
</dbReference>
<dbReference type="AlphaFoldDB" id="M5BTB7"/>
<organism evidence="8 9">
    <name type="scientific">Thanatephorus cucumeris (strain AG1-IB / isolate 7/3/14)</name>
    <name type="common">Lettuce bottom rot fungus</name>
    <name type="synonym">Rhizoctonia solani</name>
    <dbReference type="NCBI Taxonomy" id="1108050"/>
    <lineage>
        <taxon>Eukaryota</taxon>
        <taxon>Fungi</taxon>
        <taxon>Dikarya</taxon>
        <taxon>Basidiomycota</taxon>
        <taxon>Agaricomycotina</taxon>
        <taxon>Agaricomycetes</taxon>
        <taxon>Cantharellales</taxon>
        <taxon>Ceratobasidiaceae</taxon>
        <taxon>Rhizoctonia</taxon>
        <taxon>Rhizoctonia solani AG-1</taxon>
    </lineage>
</organism>
<comment type="caution">
    <text evidence="8">The sequence shown here is derived from an EMBL/GenBank/DDBJ whole genome shotgun (WGS) entry which is preliminary data.</text>
</comment>
<dbReference type="Pfam" id="PF14608">
    <property type="entry name" value="zf-CCCH_2"/>
    <property type="match status" value="1"/>
</dbReference>